<dbReference type="InterPro" id="IPR001025">
    <property type="entry name" value="BAH_dom"/>
</dbReference>
<reference evidence="2" key="1">
    <citation type="submission" date="2015-06" db="UniProtKB">
        <authorList>
            <consortium name="EnsemblPlants"/>
        </authorList>
    </citation>
    <scope>IDENTIFICATION</scope>
</reference>
<dbReference type="SMART" id="SM00439">
    <property type="entry name" value="BAH"/>
    <property type="match status" value="1"/>
</dbReference>
<feature type="region of interest" description="Disordered" evidence="1">
    <location>
        <begin position="18"/>
        <end position="142"/>
    </location>
</feature>
<protein>
    <submittedName>
        <fullName evidence="2">Uncharacterized protein</fullName>
    </submittedName>
</protein>
<feature type="compositionally biased region" description="Basic and acidic residues" evidence="1">
    <location>
        <begin position="84"/>
        <end position="95"/>
    </location>
</feature>
<dbReference type="EnsemblPlants" id="EMT26140">
    <property type="protein sequence ID" value="EMT26140"/>
    <property type="gene ID" value="F775_21328"/>
</dbReference>
<dbReference type="GO" id="GO:0003682">
    <property type="term" value="F:chromatin binding"/>
    <property type="evidence" value="ECO:0007669"/>
    <property type="project" value="InterPro"/>
</dbReference>
<dbReference type="PANTHER" id="PTHR46871:SF3">
    <property type="entry name" value="BAH DOMAIN-CONTAINING PROTEIN"/>
    <property type="match status" value="1"/>
</dbReference>
<dbReference type="Pfam" id="PF01426">
    <property type="entry name" value="BAH"/>
    <property type="match status" value="1"/>
</dbReference>
<evidence type="ECO:0000313" key="2">
    <source>
        <dbReference type="EnsemblPlants" id="EMT26140"/>
    </source>
</evidence>
<dbReference type="PROSITE" id="PS51038">
    <property type="entry name" value="BAH"/>
    <property type="match status" value="1"/>
</dbReference>
<name>M8BMC9_AEGTA</name>
<dbReference type="Gene3D" id="2.30.30.490">
    <property type="match status" value="1"/>
</dbReference>
<sequence length="617" mass="69605">MQLQSFATLLLLRHNLPNRSPQEMGRRRRFALQYTSDDDDDNAAPEAPKTTVPDSSRHKKQQRRYRDDDDDEADLELAEEEEQEMRRNEEEETQARKPARPAENSDGELGHKAEADEEGDDGNGSDAVPLGNPVEVPGEGKHYSSFEYEGNIYKLEDSAMFSPDLENDKPYVGIIKGIIEIDGSLSVSAQWFYRPEEAEKEGGDPRELFYSFHIDEVPAESVMHMCVVHFIPEHKQVPSKKEHPGFIVQQVYDHREEKMYKITDKDYEDDKQHQIDLLIMKTIDRIGRLPDRDPEDIPGDNTDKLSRRGLRKRPLKPKDVPRDASTGISEQFRKEDTPVNDNLKYFAILVRHEVITGNQYRDWWLDKFVDTILALPHSRNDNENSYAPNEVVPIVASLERSTFEALHADYHKYNQKMRTLLFNIKKIDEESNRVPRISSLKLNSSSPGTAPLGAASPPWHHAMNSRMKLQCLPFGSWPGGRRKTAIRSEDLTAMAGIDRNSGSHRPSMVAVGDELEPKLDLYLPSSSFTTMATLEAEDLLPIRGPNELIRGVAGNPLLASNWHTSAARTAATANHQPLLERGGGTLHLGIAPDATGARLNLDPICTELLHAPLPSLL</sequence>
<dbReference type="AlphaFoldDB" id="M8BMC9"/>
<evidence type="ECO:0000256" key="1">
    <source>
        <dbReference type="SAM" id="MobiDB-lite"/>
    </source>
</evidence>
<dbReference type="InterPro" id="IPR043151">
    <property type="entry name" value="BAH_sf"/>
</dbReference>
<dbReference type="PANTHER" id="PTHR46871">
    <property type="entry name" value="BROMO-ADJACENT HOMOLOGY (BAH) DOMAIN-CONTAINING PROTEIN"/>
    <property type="match status" value="1"/>
</dbReference>
<proteinExistence type="predicted"/>
<organism evidence="2">
    <name type="scientific">Aegilops tauschii</name>
    <name type="common">Tausch's goatgrass</name>
    <name type="synonym">Aegilops squarrosa</name>
    <dbReference type="NCBI Taxonomy" id="37682"/>
    <lineage>
        <taxon>Eukaryota</taxon>
        <taxon>Viridiplantae</taxon>
        <taxon>Streptophyta</taxon>
        <taxon>Embryophyta</taxon>
        <taxon>Tracheophyta</taxon>
        <taxon>Spermatophyta</taxon>
        <taxon>Magnoliopsida</taxon>
        <taxon>Liliopsida</taxon>
        <taxon>Poales</taxon>
        <taxon>Poaceae</taxon>
        <taxon>BOP clade</taxon>
        <taxon>Pooideae</taxon>
        <taxon>Triticodae</taxon>
        <taxon>Triticeae</taxon>
        <taxon>Triticinae</taxon>
        <taxon>Aegilops</taxon>
    </lineage>
</organism>
<dbReference type="Gene3D" id="1.10.472.30">
    <property type="entry name" value="Transcription elongation factor S-II, central domain"/>
    <property type="match status" value="1"/>
</dbReference>
<feature type="compositionally biased region" description="Acidic residues" evidence="1">
    <location>
        <begin position="68"/>
        <end position="83"/>
    </location>
</feature>
<dbReference type="GO" id="GO:0006351">
    <property type="term" value="P:DNA-templated transcription"/>
    <property type="evidence" value="ECO:0007669"/>
    <property type="project" value="InterPro"/>
</dbReference>
<accession>M8BMC9</accession>
<dbReference type="InterPro" id="IPR036575">
    <property type="entry name" value="TFIIS_cen_dom_sf"/>
</dbReference>
<feature type="region of interest" description="Disordered" evidence="1">
    <location>
        <begin position="289"/>
        <end position="333"/>
    </location>
</feature>
<dbReference type="SUPFAM" id="SSF46942">
    <property type="entry name" value="Elongation factor TFIIS domain 2"/>
    <property type="match status" value="1"/>
</dbReference>